<gene>
    <name evidence="2" type="ORF">GM921_05815</name>
</gene>
<organism evidence="2 3">
    <name type="scientific">Pedobacter planticolens</name>
    <dbReference type="NCBI Taxonomy" id="2679964"/>
    <lineage>
        <taxon>Bacteria</taxon>
        <taxon>Pseudomonadati</taxon>
        <taxon>Bacteroidota</taxon>
        <taxon>Sphingobacteriia</taxon>
        <taxon>Sphingobacteriales</taxon>
        <taxon>Sphingobacteriaceae</taxon>
        <taxon>Pedobacter</taxon>
    </lineage>
</organism>
<dbReference type="SUPFAM" id="SSF47781">
    <property type="entry name" value="RuvA domain 2-like"/>
    <property type="match status" value="1"/>
</dbReference>
<evidence type="ECO:0000313" key="2">
    <source>
        <dbReference type="EMBL" id="MBB2144989.1"/>
    </source>
</evidence>
<feature type="signal peptide" evidence="1">
    <location>
        <begin position="1"/>
        <end position="18"/>
    </location>
</feature>
<feature type="chain" id="PRO_5037151485" evidence="1">
    <location>
        <begin position="19"/>
        <end position="678"/>
    </location>
</feature>
<keyword evidence="3" id="KW-1185">Reference proteome</keyword>
<dbReference type="InterPro" id="IPR010994">
    <property type="entry name" value="RuvA_2-like"/>
</dbReference>
<reference evidence="2" key="1">
    <citation type="submission" date="2019-11" db="EMBL/GenBank/DDBJ databases">
        <title>Description of Pedobacter sp. LMG 31464T.</title>
        <authorList>
            <person name="Carlier A."/>
            <person name="Qi S."/>
            <person name="Vandamme P."/>
        </authorList>
    </citation>
    <scope>NUCLEOTIDE SEQUENCE</scope>
    <source>
        <strain evidence="2">LMG 31464</strain>
    </source>
</reference>
<evidence type="ECO:0000313" key="3">
    <source>
        <dbReference type="Proteomes" id="UP000601055"/>
    </source>
</evidence>
<keyword evidence="1" id="KW-0732">Signal</keyword>
<proteinExistence type="predicted"/>
<dbReference type="Proteomes" id="UP000601055">
    <property type="component" value="Unassembled WGS sequence"/>
</dbReference>
<accession>A0A923IVA8</accession>
<dbReference type="AlphaFoldDB" id="A0A923IVA8"/>
<protein>
    <submittedName>
        <fullName evidence="2">Helix-hairpin-helix domain-containing protein</fullName>
    </submittedName>
</protein>
<evidence type="ECO:0000256" key="1">
    <source>
        <dbReference type="SAM" id="SignalP"/>
    </source>
</evidence>
<dbReference type="RefSeq" id="WP_182921653.1">
    <property type="nucleotide sequence ID" value="NZ_WNXD01000001.1"/>
</dbReference>
<dbReference type="EMBL" id="WNXD01000001">
    <property type="protein sequence ID" value="MBB2144989.1"/>
    <property type="molecule type" value="Genomic_DNA"/>
</dbReference>
<sequence length="678" mass="77454">MRFRLLLLFLFIGFVANAQTHEDNFIKDLIESLAENLPDDYDLSELEDKLVFLQKHPINLNNTNPDELKGLIFLSPLQISNLFSHLKTNGKLIDILELQSIPDFDITTVERLLPFVALNQSDLVDRITYRNLLNLGDNDLVLRFGRVLETPKGFTDLPGSHYIGSQERFLLRYKYNFSNRISASLIFEKDAGEQFLKGTKQLLLDYQSAHIAIFNTGRFKKIVLGDYTLQFGQSLTLWSGFAFGKAPDVTSVAKKDVGLKPYTSANEYSFFRGIATTVTLAKYIDFTPFISSRKLDVSLSLNNDGEEVLSNVNETGLHRTATEIKNKNSLSQQLFGGVIQYQKDNLTIGAIAYHSIYSNKFITGNEVYRSYNFVGKKLTNIGLHYNYTHKNIYFFGEAGKSLNGGLAYVNGVLVSLSAKVSAVLLHRNYDANYHNFFNQATAEASEALNEKGFYAGLNITPVKAWAIAIYADYFKFPWLKFRVDAPSDGYEVLGQVTYTPTKTFKAVLRYKSELKQQNTDLDVPINYLDDVKKESYRADVNWRLNKSLSFQNRLEVSLFKIGSTKAEFGYLIYQDVGYSPLFSKISGNIRLAYFNTPSFNSRIYAYEDDVLYNFTFGMYNGKGFRTYLNLKYKLIKRVDIWAKYALFWYNNVETVGTGLDEINGNKKTDVKLQLRYQF</sequence>
<name>A0A923IVA8_9SPHI</name>
<comment type="caution">
    <text evidence="2">The sequence shown here is derived from an EMBL/GenBank/DDBJ whole genome shotgun (WGS) entry which is preliminary data.</text>
</comment>